<evidence type="ECO:0000313" key="2">
    <source>
        <dbReference type="Proteomes" id="UP000285961"/>
    </source>
</evidence>
<evidence type="ECO:0000313" key="1">
    <source>
        <dbReference type="EMBL" id="RJP74619.1"/>
    </source>
</evidence>
<gene>
    <name evidence="1" type="ORF">C4532_02050</name>
</gene>
<dbReference type="EMBL" id="QZKI01000013">
    <property type="protein sequence ID" value="RJP74619.1"/>
    <property type="molecule type" value="Genomic_DNA"/>
</dbReference>
<name>A0A419F868_9BACT</name>
<dbReference type="Proteomes" id="UP000285961">
    <property type="component" value="Unassembled WGS sequence"/>
</dbReference>
<protein>
    <submittedName>
        <fullName evidence="1">Uncharacterized protein</fullName>
    </submittedName>
</protein>
<organism evidence="1 2">
    <name type="scientific">Candidatus Abyssobacteria bacterium SURF_17</name>
    <dbReference type="NCBI Taxonomy" id="2093361"/>
    <lineage>
        <taxon>Bacteria</taxon>
        <taxon>Pseudomonadati</taxon>
        <taxon>Candidatus Hydrogenedentota</taxon>
        <taxon>Candidatus Abyssobacteria</taxon>
    </lineage>
</organism>
<dbReference type="AlphaFoldDB" id="A0A419F868"/>
<accession>A0A419F868</accession>
<reference evidence="1 2" key="1">
    <citation type="journal article" date="2017" name="ISME J.">
        <title>Energy and carbon metabolisms in a deep terrestrial subsurface fluid microbial community.</title>
        <authorList>
            <person name="Momper L."/>
            <person name="Jungbluth S.P."/>
            <person name="Lee M.D."/>
            <person name="Amend J.P."/>
        </authorList>
    </citation>
    <scope>NUCLEOTIDE SEQUENCE [LARGE SCALE GENOMIC DNA]</scope>
    <source>
        <strain evidence="1">SURF_17</strain>
    </source>
</reference>
<proteinExistence type="predicted"/>
<sequence>MSNHSLAQQGEKLWLLLLRAVWFTANFSVFSPPILAQATSDVKLMAARLTADTALHYNKWQTKIRAAGQEASDLPILLPFTNGRRISAMKIIDRSKA</sequence>
<comment type="caution">
    <text evidence="1">The sequence shown here is derived from an EMBL/GenBank/DDBJ whole genome shotgun (WGS) entry which is preliminary data.</text>
</comment>